<feature type="region of interest" description="Disordered" evidence="1">
    <location>
        <begin position="44"/>
        <end position="94"/>
    </location>
</feature>
<dbReference type="PROSITE" id="PS51257">
    <property type="entry name" value="PROKAR_LIPOPROTEIN"/>
    <property type="match status" value="1"/>
</dbReference>
<dbReference type="EMBL" id="AE014134">
    <property type="protein sequence ID" value="AAF52645.3"/>
    <property type="molecule type" value="Genomic_DNA"/>
</dbReference>
<feature type="compositionally biased region" description="Gly residues" evidence="1">
    <location>
        <begin position="107"/>
        <end position="125"/>
    </location>
</feature>
<dbReference type="RefSeq" id="NP_609213.2">
    <property type="nucleotide sequence ID" value="NM_135369.3"/>
</dbReference>
<dbReference type="Proteomes" id="UP000000803">
    <property type="component" value="Chromosome 2L"/>
</dbReference>
<dbReference type="OrthoDB" id="7872728at2759"/>
<evidence type="ECO:0000313" key="3">
    <source>
        <dbReference type="EMBL" id="AAF52645.3"/>
    </source>
</evidence>
<proteinExistence type="predicted"/>
<reference evidence="3 5" key="5">
    <citation type="journal article" date="2002" name="Genome Biol.">
        <title>Heterochromatic sequences in a Drosophila whole-genome shotgun assembly.</title>
        <authorList>
            <person name="Hoskins R.A."/>
            <person name="Smith C.D."/>
            <person name="Carlson J.W."/>
            <person name="Carvalho A.B."/>
            <person name="Halpern A."/>
            <person name="Kaminker J.S."/>
            <person name="Kennedy C."/>
            <person name="Mungall C.J."/>
            <person name="Sullivan B.A."/>
            <person name="Sutton G.G."/>
            <person name="Yasuhara J.C."/>
            <person name="Wakimoto B.T."/>
            <person name="Myers E.W."/>
            <person name="Celniker S.E."/>
            <person name="Rubin G.M."/>
            <person name="Karpen G.H."/>
        </authorList>
    </citation>
    <scope>NUCLEOTIDE SEQUENCE [LARGE SCALE GENOMIC DNA]</scope>
    <source>
        <strain evidence="5">Berkeley</strain>
    </source>
</reference>
<dbReference type="AlphaFoldDB" id="Q9VLN9"/>
<reference evidence="3 5" key="11">
    <citation type="journal article" date="2015" name="Genome Res.">
        <title>The Release 6 reference sequence of the Drosophila melanogaster genome.</title>
        <authorList>
            <person name="Hoskins R.A."/>
            <person name="Carlson J.W."/>
            <person name="Wan K.H."/>
            <person name="Park S."/>
            <person name="Mendez I."/>
            <person name="Galle S.E."/>
            <person name="Booth B.W."/>
            <person name="Pfeiffer B.D."/>
            <person name="George R.A."/>
            <person name="Svirskas R."/>
            <person name="Krzywinski M."/>
            <person name="Schein J."/>
            <person name="Accardo M.C."/>
            <person name="Damia E."/>
            <person name="Messina G."/>
            <person name="Mendez-Lago M."/>
            <person name="de Pablos B."/>
            <person name="Demakova O.V."/>
            <person name="Andreyeva E.N."/>
            <person name="Boldyreva L.V."/>
            <person name="Marra M."/>
            <person name="Carvalho A.B."/>
            <person name="Dimitri P."/>
            <person name="Villasante A."/>
            <person name="Zhimulev I.F."/>
            <person name="Rubin G.M."/>
            <person name="Karpen G.H."/>
            <person name="Celniker S.E."/>
        </authorList>
    </citation>
    <scope>NUCLEOTIDE SEQUENCE [LARGE SCALE GENOMIC DNA]</scope>
    <source>
        <strain evidence="5">Berkeley</strain>
    </source>
</reference>
<dbReference type="SMR" id="Q9VLN9"/>
<keyword evidence="5" id="KW-1185">Reference proteome</keyword>
<protein>
    <submittedName>
        <fullName evidence="3">Uncharacterized protein</fullName>
    </submittedName>
</protein>
<reference evidence="3 5" key="2">
    <citation type="journal article" date="2002" name="Genome Biol.">
        <title>Finishing a whole-genome shotgun: release 3 of the Drosophila melanogaster euchromatic genome sequence.</title>
        <authorList>
            <person name="Celniker S.E."/>
            <person name="Wheeler D.A."/>
            <person name="Kronmiller B."/>
            <person name="Carlson J.W."/>
            <person name="Halpern A."/>
            <person name="Patel S."/>
            <person name="Adams M."/>
            <person name="Champe M."/>
            <person name="Dugan S.P."/>
            <person name="Frise E."/>
            <person name="Hodgson A."/>
            <person name="George R.A."/>
            <person name="Hoskins R.A."/>
            <person name="Laverty T."/>
            <person name="Muzny D.M."/>
            <person name="Nelson C.R."/>
            <person name="Pacleb J.M."/>
            <person name="Park S."/>
            <person name="Pfeiffer B.D."/>
            <person name="Richards S."/>
            <person name="Sodergren E.J."/>
            <person name="Svirskas R."/>
            <person name="Tabor P.E."/>
            <person name="Wan K."/>
            <person name="Stapleton M."/>
            <person name="Sutton G.G."/>
            <person name="Venter C."/>
            <person name="Weinstock G."/>
            <person name="Scherer S.E."/>
            <person name="Myers E.W."/>
            <person name="Gibbs R.A."/>
            <person name="Rubin G.M."/>
        </authorList>
    </citation>
    <scope>NUCLEOTIDE SEQUENCE [LARGE SCALE GENOMIC DNA]</scope>
    <source>
        <strain evidence="5">Berkeley</strain>
    </source>
</reference>
<dbReference type="eggNOG" id="ENOG502T8KU">
    <property type="taxonomic scope" value="Eukaryota"/>
</dbReference>
<feature type="signal peptide" evidence="2">
    <location>
        <begin position="1"/>
        <end position="21"/>
    </location>
</feature>
<dbReference type="UCSC" id="CG14273-RA">
    <property type="organism name" value="d. melanogaster"/>
</dbReference>
<reference evidence="3 5" key="1">
    <citation type="journal article" date="2000" name="Science">
        <title>The genome sequence of Drosophila melanogaster.</title>
        <authorList>
            <person name="Adams M.D."/>
            <person name="Celniker S.E."/>
            <person name="Holt R.A."/>
            <person name="Evans C.A."/>
            <person name="Gocayne J.D."/>
            <person name="Amanatides P.G."/>
            <person name="Scherer S.E."/>
            <person name="Li P.W."/>
            <person name="Hoskins R.A."/>
            <person name="Galle R.F."/>
            <person name="George R.A."/>
            <person name="Lewis S.E."/>
            <person name="Richards S."/>
            <person name="Ashburner M."/>
            <person name="Henderson S.N."/>
            <person name="Sutton G.G."/>
            <person name="Wortman J.R."/>
            <person name="Yandell M.D."/>
            <person name="Zhang Q."/>
            <person name="Chen L.X."/>
            <person name="Brandon R.C."/>
            <person name="Rogers Y.H."/>
            <person name="Blazej R.G."/>
            <person name="Champe M."/>
            <person name="Pfeiffer B.D."/>
            <person name="Wan K.H."/>
            <person name="Doyle C."/>
            <person name="Baxter E.G."/>
            <person name="Helt G."/>
            <person name="Nelson C.R."/>
            <person name="Gabor G.L."/>
            <person name="Abril J.F."/>
            <person name="Agbayani A."/>
            <person name="An H.J."/>
            <person name="Andrews-Pfannkoch C."/>
            <person name="Baldwin D."/>
            <person name="Ballew R.M."/>
            <person name="Basu A."/>
            <person name="Baxendale J."/>
            <person name="Bayraktaroglu L."/>
            <person name="Beasley E.M."/>
            <person name="Beeson K.Y."/>
            <person name="Benos P.V."/>
            <person name="Berman B.P."/>
            <person name="Bhandari D."/>
            <person name="Bolshakov S."/>
            <person name="Borkova D."/>
            <person name="Botchan M.R."/>
            <person name="Bouck J."/>
            <person name="Brokstein P."/>
            <person name="Brottier P."/>
            <person name="Burtis K.C."/>
            <person name="Busam D.A."/>
            <person name="Butler H."/>
            <person name="Cadieu E."/>
            <person name="Center A."/>
            <person name="Chandra I."/>
            <person name="Cherry J.M."/>
            <person name="Cawley S."/>
            <person name="Dahlke C."/>
            <person name="Davenport L.B."/>
            <person name="Davies P."/>
            <person name="de Pablos B."/>
            <person name="Delcher A."/>
            <person name="Deng Z."/>
            <person name="Mays A.D."/>
            <person name="Dew I."/>
            <person name="Dietz S.M."/>
            <person name="Dodson K."/>
            <person name="Doup L.E."/>
            <person name="Downes M."/>
            <person name="Dugan-Rocha S."/>
            <person name="Dunkov B.C."/>
            <person name="Dunn P."/>
            <person name="Durbin K.J."/>
            <person name="Evangelista C.C."/>
            <person name="Ferraz C."/>
            <person name="Ferriera S."/>
            <person name="Fleischmann W."/>
            <person name="Fosler C."/>
            <person name="Gabrielian A.E."/>
            <person name="Garg N.S."/>
            <person name="Gelbart W.M."/>
            <person name="Glasser K."/>
            <person name="Glodek A."/>
            <person name="Gong F."/>
            <person name="Gorrell J.H."/>
            <person name="Gu Z."/>
            <person name="Guan P."/>
            <person name="Harris M."/>
            <person name="Harris N.L."/>
            <person name="Harvey D."/>
            <person name="Heiman T.J."/>
            <person name="Hernandez J.R."/>
            <person name="Houck J."/>
            <person name="Hostin D."/>
            <person name="Houston K.A."/>
            <person name="Howland T.J."/>
            <person name="Wei M.H."/>
            <person name="Ibegwam C."/>
            <person name="Jalali M."/>
            <person name="Kalush F."/>
            <person name="Karpen G.H."/>
            <person name="Ke Z."/>
            <person name="Kennison J.A."/>
            <person name="Ketchum K.A."/>
            <person name="Kimmel B.E."/>
            <person name="Kodira C.D."/>
            <person name="Kraft C."/>
            <person name="Kravitz S."/>
            <person name="Kulp D."/>
            <person name="Lai Z."/>
            <person name="Lasko P."/>
            <person name="Lei Y."/>
            <person name="Levitsky A.A."/>
            <person name="Li J."/>
            <person name="Li Z."/>
            <person name="Liang Y."/>
            <person name="Lin X."/>
            <person name="Liu X."/>
            <person name="Mattei B."/>
            <person name="McIntosh T.C."/>
            <person name="McLeod M.P."/>
            <person name="McPherson D."/>
            <person name="Merkulov G."/>
            <person name="Milshina N.V."/>
            <person name="Mobarry C."/>
            <person name="Morris J."/>
            <person name="Moshrefi A."/>
            <person name="Mount S.M."/>
            <person name="Moy M."/>
            <person name="Murphy B."/>
            <person name="Murphy L."/>
            <person name="Muzny D.M."/>
            <person name="Nelson D.L."/>
            <person name="Nelson D.R."/>
            <person name="Nelson K.A."/>
            <person name="Nixon K."/>
            <person name="Nusskern D.R."/>
            <person name="Pacleb J.M."/>
            <person name="Palazzolo M."/>
            <person name="Pittman G.S."/>
            <person name="Pan S."/>
            <person name="Pollard J."/>
            <person name="Puri V."/>
            <person name="Reese M.G."/>
            <person name="Reinert K."/>
            <person name="Remington K."/>
            <person name="Saunders R.D."/>
            <person name="Scheeler F."/>
            <person name="Shen H."/>
            <person name="Shue B.C."/>
            <person name="Siden-Kiamos I."/>
            <person name="Simpson M."/>
            <person name="Skupski M.P."/>
            <person name="Smith T."/>
            <person name="Spier E."/>
            <person name="Spradling A.C."/>
            <person name="Stapleton M."/>
            <person name="Strong R."/>
            <person name="Sun E."/>
            <person name="Svirskas R."/>
            <person name="Tector C."/>
            <person name="Turner R."/>
            <person name="Venter E."/>
            <person name="Wang A.H."/>
            <person name="Wang X."/>
            <person name="Wang Z.Y."/>
            <person name="Wassarman D.A."/>
            <person name="Weinstock G.M."/>
            <person name="Weissenbach J."/>
            <person name="Williams S.M."/>
            <person name="WoodageT"/>
            <person name="Worley K.C."/>
            <person name="Wu D."/>
            <person name="Yang S."/>
            <person name="Yao Q.A."/>
            <person name="Ye J."/>
            <person name="Yeh R.F."/>
            <person name="Zaveri J.S."/>
            <person name="Zhan M."/>
            <person name="Zhang G."/>
            <person name="Zhao Q."/>
            <person name="Zheng L."/>
            <person name="Zheng X.H."/>
            <person name="Zhong F.N."/>
            <person name="Zhong W."/>
            <person name="Zhou X."/>
            <person name="Zhu S."/>
            <person name="Zhu X."/>
            <person name="Smith H.O."/>
            <person name="Gibbs R.A."/>
            <person name="Myers E.W."/>
            <person name="Rubin G.M."/>
            <person name="Venter J.C."/>
        </authorList>
    </citation>
    <scope>NUCLEOTIDE SEQUENCE [LARGE SCALE GENOMIC DNA]</scope>
    <source>
        <strain evidence="5">Berkeley</strain>
    </source>
</reference>
<reference evidence="3 5" key="8">
    <citation type="journal article" date="2007" name="Science">
        <title>Sequence finishing and mapping of Drosophila melanogaster heterochromatin.</title>
        <authorList>
            <person name="Hoskins R.A."/>
            <person name="Carlson J.W."/>
            <person name="Kennedy C."/>
            <person name="Acevedo D."/>
            <person name="Evans-Holm M."/>
            <person name="Frise E."/>
            <person name="Wan K.H."/>
            <person name="Park S."/>
            <person name="Mendez-Lago M."/>
            <person name="Rossi F."/>
            <person name="Villasante A."/>
            <person name="Dimitri P."/>
            <person name="Karpen G.H."/>
            <person name="Celniker S.E."/>
        </authorList>
    </citation>
    <scope>NUCLEOTIDE SEQUENCE [LARGE SCALE GENOMIC DNA]</scope>
    <source>
        <strain evidence="5">Berkeley</strain>
    </source>
</reference>
<organism evidence="3 5">
    <name type="scientific">Drosophila melanogaster</name>
    <name type="common">Fruit fly</name>
    <dbReference type="NCBI Taxonomy" id="7227"/>
    <lineage>
        <taxon>Eukaryota</taxon>
        <taxon>Metazoa</taxon>
        <taxon>Ecdysozoa</taxon>
        <taxon>Arthropoda</taxon>
        <taxon>Hexapoda</taxon>
        <taxon>Insecta</taxon>
        <taxon>Pterygota</taxon>
        <taxon>Neoptera</taxon>
        <taxon>Endopterygota</taxon>
        <taxon>Diptera</taxon>
        <taxon>Brachycera</taxon>
        <taxon>Muscomorpha</taxon>
        <taxon>Ephydroidea</taxon>
        <taxon>Drosophilidae</taxon>
        <taxon>Drosophila</taxon>
        <taxon>Sophophora</taxon>
    </lineage>
</organism>
<reference evidence="3 5" key="9">
    <citation type="journal article" date="2015" name="G3 (Bethesda)">
        <title>Gene Model Annotations for Drosophila melanogaster: Impact of High-Throughput Data.</title>
        <authorList>
            <consortium name="FlyBase Consortium"/>
            <person name="Matthews B.B."/>
            <person name="Dos Santos G."/>
            <person name="Crosby M.A."/>
            <person name="Emmert D.B."/>
            <person name="St Pierre S.E."/>
            <person name="Gramates L.S."/>
            <person name="Zhou P."/>
            <person name="Schroeder A.J."/>
            <person name="Falls K."/>
            <person name="Strelets V."/>
            <person name="Russo S.M."/>
            <person name="Gelbart W.M."/>
            <person name="null"/>
        </authorList>
    </citation>
    <scope>NUCLEOTIDE SEQUENCE [LARGE SCALE GENOMIC DNA]</scope>
    <source>
        <strain evidence="5">Berkeley</strain>
    </source>
</reference>
<evidence type="ECO:0000313" key="5">
    <source>
        <dbReference type="Proteomes" id="UP000000803"/>
    </source>
</evidence>
<reference evidence="3 5" key="6">
    <citation type="journal article" date="2005" name="PLoS Comput. Biol.">
        <title>Combined evidence annotation of transposable elements in genome sequences.</title>
        <authorList>
            <person name="Quesneville H."/>
            <person name="Bergman C.M."/>
            <person name="Andrieu O."/>
            <person name="Autard D."/>
            <person name="Nouaud D."/>
            <person name="Ashburner M."/>
            <person name="Anxolabehere D."/>
        </authorList>
    </citation>
    <scope>NUCLEOTIDE SEQUENCE [LARGE SCALE GENOMIC DNA]</scope>
    <source>
        <strain evidence="5">Berkeley</strain>
    </source>
</reference>
<dbReference type="BioGRID-ORCS" id="34146">
    <property type="hits" value="0 hits in 1 CRISPR screen"/>
</dbReference>
<reference evidence="3 5" key="7">
    <citation type="journal article" date="2007" name="Science">
        <title>The Release 5.1 annotation of Drosophila melanogaster heterochromatin.</title>
        <authorList>
            <person name="Smith C.D."/>
            <person name="Shu S."/>
            <person name="Mungall C.J."/>
            <person name="Karpen G.H."/>
        </authorList>
    </citation>
    <scope>NUCLEOTIDE SEQUENCE [LARGE SCALE GENOMIC DNA]</scope>
    <source>
        <strain evidence="5">Berkeley</strain>
    </source>
</reference>
<reference evidence="3 5" key="3">
    <citation type="journal article" date="2002" name="Genome Biol.">
        <title>Annotation of the Drosophila melanogaster euchromatic genome: a systematic review.</title>
        <authorList>
            <person name="Misra S."/>
            <person name="Crosby M.A."/>
            <person name="Mungall C.J."/>
            <person name="Matthews B.B."/>
            <person name="Campbell K.S."/>
            <person name="Hradecky P."/>
            <person name="Huang Y."/>
            <person name="Kaminker J.S."/>
            <person name="Millburn G.H."/>
            <person name="Prochnik S.E."/>
            <person name="Smith C.D."/>
            <person name="Tupy J.L."/>
            <person name="Whitfied E.J."/>
            <person name="Bayraktaroglu L."/>
            <person name="Berman B.P."/>
            <person name="Bettencourt B.R."/>
            <person name="Celniker S.E."/>
            <person name="de Grey A.D."/>
            <person name="Drysdale R.A."/>
            <person name="Harris N.L."/>
            <person name="Richter J."/>
            <person name="Russo S."/>
            <person name="Schroeder A.J."/>
            <person name="Shu S.Q."/>
            <person name="Stapleton M."/>
            <person name="Yamada C."/>
            <person name="Ashburner M."/>
            <person name="Gelbart W.M."/>
            <person name="Rubin G.M."/>
            <person name="Lewis S.E."/>
        </authorList>
    </citation>
    <scope>GENOME REANNOTATION</scope>
    <source>
        <strain evidence="5">Berkeley</strain>
    </source>
</reference>
<accession>Q9VLN9</accession>
<evidence type="ECO:0000313" key="4">
    <source>
        <dbReference type="FlyBase" id="FBgn0032024"/>
    </source>
</evidence>
<keyword evidence="2" id="KW-0732">Signal</keyword>
<dbReference type="KEGG" id="dme:Dmel_CG14273"/>
<dbReference type="VEuPathDB" id="VectorBase:FBgn0032024"/>
<dbReference type="GeneID" id="34146"/>
<dbReference type="AGR" id="FB:FBgn0032024"/>
<feature type="compositionally biased region" description="Acidic residues" evidence="1">
    <location>
        <begin position="81"/>
        <end position="92"/>
    </location>
</feature>
<name>Q9VLN9_DROME</name>
<feature type="chain" id="PRO_5004338362" evidence="2">
    <location>
        <begin position="22"/>
        <end position="252"/>
    </location>
</feature>
<dbReference type="OMA" id="GTEITNR"/>
<feature type="compositionally biased region" description="Acidic residues" evidence="1">
    <location>
        <begin position="132"/>
        <end position="146"/>
    </location>
</feature>
<dbReference type="FlyBase" id="FBgn0032024">
    <property type="gene designation" value="CG14273"/>
</dbReference>
<feature type="compositionally biased region" description="Polar residues" evidence="1">
    <location>
        <begin position="63"/>
        <end position="76"/>
    </location>
</feature>
<reference evidence="3 5" key="10">
    <citation type="journal article" date="2015" name="G3 (Bethesda)">
        <title>Gene Model Annotations for Drosophila melanogaster: The Rule-Benders.</title>
        <authorList>
            <consortium name="FlyBase Consortium"/>
            <person name="Crosby M.A."/>
            <person name="Gramates L.S."/>
            <person name="Dos Santos G."/>
            <person name="Matthews B.B."/>
            <person name="St Pierre S.E."/>
            <person name="Zhou P."/>
            <person name="Schroeder A.J."/>
            <person name="Falls K."/>
            <person name="Emmert D.B."/>
            <person name="Russo S.M."/>
            <person name="Gelbart W.M."/>
            <person name="null"/>
        </authorList>
    </citation>
    <scope>NUCLEOTIDE SEQUENCE [LARGE SCALE GENOMIC DNA]</scope>
    <source>
        <strain evidence="5">Berkeley</strain>
    </source>
</reference>
<dbReference type="HOGENOM" id="CLU_909921_0_0_1"/>
<dbReference type="InParanoid" id="Q9VLN9"/>
<evidence type="ECO:0000256" key="2">
    <source>
        <dbReference type="SAM" id="SignalP"/>
    </source>
</evidence>
<gene>
    <name evidence="3" type="primary">Dmel\CG14273</name>
    <name evidence="3 4" type="ORF">CG14273</name>
    <name evidence="3" type="ORF">Dmel_CG14273</name>
</gene>
<dbReference type="PaxDb" id="7227-FBpp0079225"/>
<sequence>MRSLWLLLLVAFVGCGPCVSALRCYKCEDCDENTQLSEMEVCESPLMGGNSSTKPNPAPSPSPAETNNTNSAPGSFSSSDASEEEEDSESEESATIGIMPAGSGTAAVGGGAAGGATGGAAGGADGSAAEEVVSEEEEEDEDEEDEERRRRRSNARQVDLDVPIAFCYTVRLQLNESTITKRGCTTARRSNQTGGCDGLFENWTVAGCQLCQDDGCNQPMAIGSSSRNNVQFWTLLAGLMLMAFMTRRHPIW</sequence>
<evidence type="ECO:0000256" key="1">
    <source>
        <dbReference type="SAM" id="MobiDB-lite"/>
    </source>
</evidence>
<dbReference type="Bgee" id="FBgn0032024">
    <property type="expression patterns" value="Expressed in neuron of aristal sensillum (Drosophila) in antenna and 12 other cell types or tissues"/>
</dbReference>
<reference evidence="3 5" key="4">
    <citation type="journal article" date="2002" name="Genome Biol.">
        <title>The transposable elements of the Drosophila melanogaster euchromatin: a genomics perspective.</title>
        <authorList>
            <person name="Kaminker J.S."/>
            <person name="Bergman C.M."/>
            <person name="Kronmiller B."/>
            <person name="Carlson J."/>
            <person name="Svirskas R."/>
            <person name="Patel S."/>
            <person name="Frise E."/>
            <person name="Wheeler D.A."/>
            <person name="Lewis S.E."/>
            <person name="Rubin G.M."/>
            <person name="Ashburner M."/>
            <person name="Celniker S.E."/>
        </authorList>
    </citation>
    <scope>NUCLEOTIDE SEQUENCE [LARGE SCALE GENOMIC DNA]</scope>
    <source>
        <strain evidence="5">Berkeley</strain>
    </source>
</reference>
<dbReference type="PhylomeDB" id="Q9VLN9"/>
<feature type="region of interest" description="Disordered" evidence="1">
    <location>
        <begin position="107"/>
        <end position="155"/>
    </location>
</feature>
<dbReference type="ExpressionAtlas" id="Q9VLN9">
    <property type="expression patterns" value="baseline and differential"/>
</dbReference>